<dbReference type="PANTHER" id="PTHR43702">
    <property type="entry name" value="L-FUCOSE-PROTON SYMPORTER"/>
    <property type="match status" value="1"/>
</dbReference>
<keyword evidence="5 8" id="KW-0812">Transmembrane</keyword>
<accession>A0A853JFD0</accession>
<dbReference type="GO" id="GO:0055056">
    <property type="term" value="F:D-glucose transmembrane transporter activity"/>
    <property type="evidence" value="ECO:0007669"/>
    <property type="project" value="InterPro"/>
</dbReference>
<evidence type="ECO:0000256" key="7">
    <source>
        <dbReference type="ARBA" id="ARBA00023136"/>
    </source>
</evidence>
<dbReference type="PANTHER" id="PTHR43702:SF12">
    <property type="entry name" value="N-ACETYL GLUCOSAMINE TRANSPORTER NAGP"/>
    <property type="match status" value="1"/>
</dbReference>
<evidence type="ECO:0000256" key="4">
    <source>
        <dbReference type="ARBA" id="ARBA00022475"/>
    </source>
</evidence>
<reference evidence="9 10" key="1">
    <citation type="submission" date="2020-07" db="EMBL/GenBank/DDBJ databases">
        <title>Luteimonas sp. SJ-92.</title>
        <authorList>
            <person name="Huang X.-X."/>
            <person name="Xu L."/>
            <person name="Sun J.-Q."/>
        </authorList>
    </citation>
    <scope>NUCLEOTIDE SEQUENCE [LARGE SCALE GENOMIC DNA]</scope>
    <source>
        <strain evidence="9 10">SJ-92</strain>
    </source>
</reference>
<dbReference type="InterPro" id="IPR005964">
    <property type="entry name" value="Glc/Gal_transptr_bac"/>
</dbReference>
<evidence type="ECO:0000256" key="8">
    <source>
        <dbReference type="SAM" id="Phobius"/>
    </source>
</evidence>
<dbReference type="Pfam" id="PF07690">
    <property type="entry name" value="MFS_1"/>
    <property type="match status" value="1"/>
</dbReference>
<keyword evidence="4" id="KW-1003">Cell membrane</keyword>
<evidence type="ECO:0000256" key="5">
    <source>
        <dbReference type="ARBA" id="ARBA00022692"/>
    </source>
</evidence>
<dbReference type="InterPro" id="IPR036259">
    <property type="entry name" value="MFS_trans_sf"/>
</dbReference>
<dbReference type="GO" id="GO:0005886">
    <property type="term" value="C:plasma membrane"/>
    <property type="evidence" value="ECO:0007669"/>
    <property type="project" value="UniProtKB-SubCell"/>
</dbReference>
<dbReference type="SUPFAM" id="SSF103473">
    <property type="entry name" value="MFS general substrate transporter"/>
    <property type="match status" value="1"/>
</dbReference>
<feature type="transmembrane region" description="Helical" evidence="8">
    <location>
        <begin position="12"/>
        <end position="33"/>
    </location>
</feature>
<sequence>MSAAVPASARSPFPLAIAIMGLLFFIIGFFTWINGPLITFVQLAFELDEVNAFLVLMVFYLSYFFLALPAAWVLKRTGMKKGLALSLAVMAAGAMLFGEFSTQRWYPGALSGLFVIGGGLALLQTAVNPYVSILGPIESAAQRIALMGICNKVAGILAPLVLGTLVLHGIGDLAGEVAAADPAVRARLLDAFAAKIHTPYLAMAGLLMLVAVGVLFSPLPELRPVEANADTGAPGAGAPGAARGIFRFPHLWLGVLCLFTYVGVEVMAGDAIGTYGQALALPLDHTKFFTSFTLFAMLLGYLAGMVLIPRFVSQERYLSVSALMGIAFTTAAYLTGGYLSVGFVAALGFANAMMWPAIFPMAIRGLGRSTETGSALLVMGIAGGAIIPQAFAVFKQHFDFQLVFLLLMLPCYLYILFYARRGHRVGLAGARPTGAS</sequence>
<comment type="caution">
    <text evidence="9">The sequence shown here is derived from an EMBL/GenBank/DDBJ whole genome shotgun (WGS) entry which is preliminary data.</text>
</comment>
<keyword evidence="6 8" id="KW-1133">Transmembrane helix</keyword>
<keyword evidence="10" id="KW-1185">Reference proteome</keyword>
<comment type="subcellular location">
    <subcellularLocation>
        <location evidence="2">Cell inner membrane</location>
        <topology evidence="2">Multi-pass membrane protein</topology>
    </subcellularLocation>
</comment>
<feature type="transmembrane region" description="Helical" evidence="8">
    <location>
        <begin position="53"/>
        <end position="74"/>
    </location>
</feature>
<feature type="transmembrane region" description="Helical" evidence="8">
    <location>
        <begin position="200"/>
        <end position="219"/>
    </location>
</feature>
<proteinExistence type="inferred from homology"/>
<protein>
    <submittedName>
        <fullName evidence="9">Sugar MFS transporter</fullName>
    </submittedName>
</protein>
<evidence type="ECO:0000313" key="10">
    <source>
        <dbReference type="Proteomes" id="UP000578091"/>
    </source>
</evidence>
<dbReference type="RefSeq" id="WP_180679066.1">
    <property type="nucleotide sequence ID" value="NZ_JACCKA010000073.1"/>
</dbReference>
<dbReference type="Gene3D" id="1.20.1250.20">
    <property type="entry name" value="MFS general substrate transporter like domains"/>
    <property type="match status" value="2"/>
</dbReference>
<dbReference type="GO" id="GO:0005354">
    <property type="term" value="F:galactose transmembrane transporter activity"/>
    <property type="evidence" value="ECO:0007669"/>
    <property type="project" value="InterPro"/>
</dbReference>
<feature type="transmembrane region" description="Helical" evidence="8">
    <location>
        <begin position="251"/>
        <end position="268"/>
    </location>
</feature>
<dbReference type="EMBL" id="JACCKA010000073">
    <property type="protein sequence ID" value="NZA27297.1"/>
    <property type="molecule type" value="Genomic_DNA"/>
</dbReference>
<evidence type="ECO:0000256" key="3">
    <source>
        <dbReference type="ARBA" id="ARBA00009120"/>
    </source>
</evidence>
<feature type="transmembrane region" description="Helical" evidence="8">
    <location>
        <begin position="144"/>
        <end position="167"/>
    </location>
</feature>
<name>A0A853JFD0_9GAMM</name>
<evidence type="ECO:0000256" key="2">
    <source>
        <dbReference type="ARBA" id="ARBA00004429"/>
    </source>
</evidence>
<comment type="similarity">
    <text evidence="3">Belongs to the major facilitator superfamily. FHS transporter (TC 2.A.1.7) family.</text>
</comment>
<feature type="transmembrane region" description="Helical" evidence="8">
    <location>
        <begin position="317"/>
        <end position="335"/>
    </location>
</feature>
<evidence type="ECO:0000256" key="6">
    <source>
        <dbReference type="ARBA" id="ARBA00022989"/>
    </source>
</evidence>
<feature type="transmembrane region" description="Helical" evidence="8">
    <location>
        <begin position="341"/>
        <end position="363"/>
    </location>
</feature>
<dbReference type="NCBIfam" id="TIGR01272">
    <property type="entry name" value="gluP"/>
    <property type="match status" value="1"/>
</dbReference>
<organism evidence="9 10">
    <name type="scientific">Luteimonas salinisoli</name>
    <dbReference type="NCBI Taxonomy" id="2752307"/>
    <lineage>
        <taxon>Bacteria</taxon>
        <taxon>Pseudomonadati</taxon>
        <taxon>Pseudomonadota</taxon>
        <taxon>Gammaproteobacteria</taxon>
        <taxon>Lysobacterales</taxon>
        <taxon>Lysobacteraceae</taxon>
        <taxon>Luteimonas</taxon>
    </lineage>
</organism>
<gene>
    <name evidence="9" type="ORF">H0E84_12975</name>
</gene>
<feature type="transmembrane region" description="Helical" evidence="8">
    <location>
        <begin position="81"/>
        <end position="98"/>
    </location>
</feature>
<dbReference type="InterPro" id="IPR050375">
    <property type="entry name" value="MFS_TsgA-like"/>
</dbReference>
<evidence type="ECO:0000256" key="1">
    <source>
        <dbReference type="ARBA" id="ARBA00003321"/>
    </source>
</evidence>
<feature type="transmembrane region" description="Helical" evidence="8">
    <location>
        <begin position="288"/>
        <end position="308"/>
    </location>
</feature>
<dbReference type="GO" id="GO:1904659">
    <property type="term" value="P:D-glucose transmembrane transport"/>
    <property type="evidence" value="ECO:0007669"/>
    <property type="project" value="InterPro"/>
</dbReference>
<dbReference type="CDD" id="cd17394">
    <property type="entry name" value="MFS_FucP_like"/>
    <property type="match status" value="1"/>
</dbReference>
<dbReference type="Proteomes" id="UP000578091">
    <property type="component" value="Unassembled WGS sequence"/>
</dbReference>
<comment type="function">
    <text evidence="1">Intake of glucose and galactose.</text>
</comment>
<evidence type="ECO:0000313" key="9">
    <source>
        <dbReference type="EMBL" id="NZA27297.1"/>
    </source>
</evidence>
<feature type="transmembrane region" description="Helical" evidence="8">
    <location>
        <begin position="375"/>
        <end position="394"/>
    </location>
</feature>
<feature type="transmembrane region" description="Helical" evidence="8">
    <location>
        <begin position="400"/>
        <end position="419"/>
    </location>
</feature>
<dbReference type="AlphaFoldDB" id="A0A853JFD0"/>
<dbReference type="InterPro" id="IPR011701">
    <property type="entry name" value="MFS"/>
</dbReference>
<keyword evidence="7 8" id="KW-0472">Membrane</keyword>